<dbReference type="InterPro" id="IPR028280">
    <property type="entry name" value="Njmu-R1"/>
</dbReference>
<organism evidence="1 2">
    <name type="scientific">Tegillarca granosa</name>
    <name type="common">Malaysian cockle</name>
    <name type="synonym">Anadara granosa</name>
    <dbReference type="NCBI Taxonomy" id="220873"/>
    <lineage>
        <taxon>Eukaryota</taxon>
        <taxon>Metazoa</taxon>
        <taxon>Spiralia</taxon>
        <taxon>Lophotrochozoa</taxon>
        <taxon>Mollusca</taxon>
        <taxon>Bivalvia</taxon>
        <taxon>Autobranchia</taxon>
        <taxon>Pteriomorphia</taxon>
        <taxon>Arcoida</taxon>
        <taxon>Arcoidea</taxon>
        <taxon>Arcidae</taxon>
        <taxon>Tegillarca</taxon>
    </lineage>
</organism>
<dbReference type="EMBL" id="JARBDR010000837">
    <property type="protein sequence ID" value="KAJ8305183.1"/>
    <property type="molecule type" value="Genomic_DNA"/>
</dbReference>
<dbReference type="PANTHER" id="PTHR14416:SF2">
    <property type="entry name" value="PROTEIN NJMU-R1"/>
    <property type="match status" value="1"/>
</dbReference>
<dbReference type="Pfam" id="PF15053">
    <property type="entry name" value="Njmu-R1"/>
    <property type="match status" value="2"/>
</dbReference>
<protein>
    <submittedName>
        <fullName evidence="1">Uncharacterized protein</fullName>
    </submittedName>
</protein>
<sequence>MEKSKMADDVDKINENDVKETKDVDRFYSLYSYHQNRDYKSDTDSVASDVSENVNGNFIMSVLSTNLYAAAETDLRKLLSHRLNKVTIVNNVFESELKTQLTCYYCLLENNQEESAVKVDQHQYLCAKLSSELALVEAKLQINGCDEKVKNDIQRYMEVCNLTAALHPGKVKSSAGSIDMLVDLGETETKSTKSVITLDIEKDKVKFTPDNCTKFCEEWGKLLEKADQGSCGQLRQILENGKIKYIQSINVLKRLLMQAESDYYALYRSYVFLQNSGNCDILLHYIKQESIPEIQNVFKSLQEFIQETDSAATP</sequence>
<reference evidence="1 2" key="1">
    <citation type="submission" date="2022-12" db="EMBL/GenBank/DDBJ databases">
        <title>Chromosome-level genome of Tegillarca granosa.</title>
        <authorList>
            <person name="Kim J."/>
        </authorList>
    </citation>
    <scope>NUCLEOTIDE SEQUENCE [LARGE SCALE GENOMIC DNA]</scope>
    <source>
        <strain evidence="1">Teg-2019</strain>
        <tissue evidence="1">Adductor muscle</tissue>
    </source>
</reference>
<proteinExistence type="predicted"/>
<comment type="caution">
    <text evidence="1">The sequence shown here is derived from an EMBL/GenBank/DDBJ whole genome shotgun (WGS) entry which is preliminary data.</text>
</comment>
<dbReference type="Proteomes" id="UP001217089">
    <property type="component" value="Unassembled WGS sequence"/>
</dbReference>
<keyword evidence="2" id="KW-1185">Reference proteome</keyword>
<evidence type="ECO:0000313" key="2">
    <source>
        <dbReference type="Proteomes" id="UP001217089"/>
    </source>
</evidence>
<name>A0ABQ9EIS4_TEGGR</name>
<dbReference type="PANTHER" id="PTHR14416">
    <property type="entry name" value="PROTEIN NJMU-R1"/>
    <property type="match status" value="1"/>
</dbReference>
<gene>
    <name evidence="1" type="ORF">KUTeg_017262</name>
</gene>
<accession>A0ABQ9EIS4</accession>
<evidence type="ECO:0000313" key="1">
    <source>
        <dbReference type="EMBL" id="KAJ8305183.1"/>
    </source>
</evidence>